<organism evidence="3 4">
    <name type="scientific">Solanum verrucosum</name>
    <dbReference type="NCBI Taxonomy" id="315347"/>
    <lineage>
        <taxon>Eukaryota</taxon>
        <taxon>Viridiplantae</taxon>
        <taxon>Streptophyta</taxon>
        <taxon>Embryophyta</taxon>
        <taxon>Tracheophyta</taxon>
        <taxon>Spermatophyta</taxon>
        <taxon>Magnoliopsida</taxon>
        <taxon>eudicotyledons</taxon>
        <taxon>Gunneridae</taxon>
        <taxon>Pentapetalae</taxon>
        <taxon>asterids</taxon>
        <taxon>lamiids</taxon>
        <taxon>Solanales</taxon>
        <taxon>Solanaceae</taxon>
        <taxon>Solanoideae</taxon>
        <taxon>Solaneae</taxon>
        <taxon>Solanum</taxon>
    </lineage>
</organism>
<dbReference type="PROSITE" id="PS51375">
    <property type="entry name" value="PPR"/>
    <property type="match status" value="1"/>
</dbReference>
<sequence>MVDEARRIFNEMPEKNEVSWNPMIAGYVQSKRMDLAREAMPCKNISSWNTMITGYAQNGDVTRARILLDCMPNRIASPGQQLLLEAYDVFEEIAEKDVVSWNTMIIGYARHEFGNLGCSPGGK</sequence>
<dbReference type="Pfam" id="PF01535">
    <property type="entry name" value="PPR"/>
    <property type="match status" value="4"/>
</dbReference>
<dbReference type="EMBL" id="CP133614">
    <property type="protein sequence ID" value="WMV22125.1"/>
    <property type="molecule type" value="Genomic_DNA"/>
</dbReference>
<reference evidence="3" key="1">
    <citation type="submission" date="2023-08" db="EMBL/GenBank/DDBJ databases">
        <title>A de novo genome assembly of Solanum verrucosum Schlechtendal, a Mexican diploid species geographically isolated from the other diploid A-genome species in potato relatives.</title>
        <authorList>
            <person name="Hosaka K."/>
        </authorList>
    </citation>
    <scope>NUCLEOTIDE SEQUENCE</scope>
    <source>
        <tissue evidence="3">Young leaves</tissue>
    </source>
</reference>
<dbReference type="Proteomes" id="UP001234989">
    <property type="component" value="Chromosome 3"/>
</dbReference>
<evidence type="ECO:0000256" key="1">
    <source>
        <dbReference type="ARBA" id="ARBA00022737"/>
    </source>
</evidence>
<dbReference type="GO" id="GO:0009451">
    <property type="term" value="P:RNA modification"/>
    <property type="evidence" value="ECO:0007669"/>
    <property type="project" value="InterPro"/>
</dbReference>
<dbReference type="InterPro" id="IPR002885">
    <property type="entry name" value="PPR_rpt"/>
</dbReference>
<evidence type="ECO:0000256" key="2">
    <source>
        <dbReference type="PROSITE-ProRule" id="PRU00708"/>
    </source>
</evidence>
<accession>A0AAF0QIY7</accession>
<proteinExistence type="predicted"/>
<keyword evidence="1" id="KW-0677">Repeat</keyword>
<dbReference type="InterPro" id="IPR046960">
    <property type="entry name" value="PPR_At4g14850-like_plant"/>
</dbReference>
<dbReference type="InterPro" id="IPR011990">
    <property type="entry name" value="TPR-like_helical_dom_sf"/>
</dbReference>
<dbReference type="PANTHER" id="PTHR47926:SF478">
    <property type="entry name" value="PENTACOTRIPEPTIDE-REPEAT REGION OF PRORP DOMAIN-CONTAINING PROTEIN"/>
    <property type="match status" value="1"/>
</dbReference>
<protein>
    <recommendedName>
        <fullName evidence="5">Pentatricopeptide repeat-containing protein</fullName>
    </recommendedName>
</protein>
<dbReference type="Gene3D" id="1.25.40.10">
    <property type="entry name" value="Tetratricopeptide repeat domain"/>
    <property type="match status" value="2"/>
</dbReference>
<evidence type="ECO:0000313" key="4">
    <source>
        <dbReference type="Proteomes" id="UP001234989"/>
    </source>
</evidence>
<name>A0AAF0QIY7_SOLVR</name>
<gene>
    <name evidence="3" type="ORF">MTR67_015510</name>
</gene>
<feature type="repeat" description="PPR" evidence="2">
    <location>
        <begin position="44"/>
        <end position="78"/>
    </location>
</feature>
<evidence type="ECO:0000313" key="3">
    <source>
        <dbReference type="EMBL" id="WMV22125.1"/>
    </source>
</evidence>
<dbReference type="PANTHER" id="PTHR47926">
    <property type="entry name" value="PENTATRICOPEPTIDE REPEAT-CONTAINING PROTEIN"/>
    <property type="match status" value="1"/>
</dbReference>
<evidence type="ECO:0008006" key="5">
    <source>
        <dbReference type="Google" id="ProtNLM"/>
    </source>
</evidence>
<dbReference type="NCBIfam" id="TIGR00756">
    <property type="entry name" value="PPR"/>
    <property type="match status" value="1"/>
</dbReference>
<keyword evidence="4" id="KW-1185">Reference proteome</keyword>
<dbReference type="AlphaFoldDB" id="A0AAF0QIY7"/>
<dbReference type="GO" id="GO:0003723">
    <property type="term" value="F:RNA binding"/>
    <property type="evidence" value="ECO:0007669"/>
    <property type="project" value="InterPro"/>
</dbReference>